<dbReference type="RefSeq" id="XP_024356657.1">
    <property type="nucleotide sequence ID" value="XM_024500889.2"/>
</dbReference>
<dbReference type="EnsemblPlants" id="Pp3c19_11620V3.5">
    <property type="protein sequence ID" value="Pp3c19_11620V3.5"/>
    <property type="gene ID" value="Pp3c19_11620"/>
</dbReference>
<dbReference type="Gramene" id="Pp3c19_11620V3.5">
    <property type="protein sequence ID" value="Pp3c19_11620V3.5"/>
    <property type="gene ID" value="Pp3c19_11620"/>
</dbReference>
<dbReference type="Gramene" id="Pp3c19_11620V3.1">
    <property type="protein sequence ID" value="Pp3c19_11620V3.1"/>
    <property type="gene ID" value="Pp3c19_11620"/>
</dbReference>
<accession>A0A2K1IY41</accession>
<evidence type="ECO:0000256" key="1">
    <source>
        <dbReference type="ARBA" id="ARBA00001947"/>
    </source>
</evidence>
<dbReference type="GO" id="GO:0000122">
    <property type="term" value="P:negative regulation of transcription by RNA polymerase II"/>
    <property type="evidence" value="ECO:0000318"/>
    <property type="project" value="GO_Central"/>
</dbReference>
<reference evidence="17 19" key="2">
    <citation type="journal article" date="2018" name="Plant J.">
        <title>The Physcomitrella patens chromosome-scale assembly reveals moss genome structure and evolution.</title>
        <authorList>
            <person name="Lang D."/>
            <person name="Ullrich K.K."/>
            <person name="Murat F."/>
            <person name="Fuchs J."/>
            <person name="Jenkins J."/>
            <person name="Haas F.B."/>
            <person name="Piednoel M."/>
            <person name="Gundlach H."/>
            <person name="Van Bel M."/>
            <person name="Meyberg R."/>
            <person name="Vives C."/>
            <person name="Morata J."/>
            <person name="Symeonidi A."/>
            <person name="Hiss M."/>
            <person name="Muchero W."/>
            <person name="Kamisugi Y."/>
            <person name="Saleh O."/>
            <person name="Blanc G."/>
            <person name="Decker E.L."/>
            <person name="van Gessel N."/>
            <person name="Grimwood J."/>
            <person name="Hayes R.D."/>
            <person name="Graham S.W."/>
            <person name="Gunter L.E."/>
            <person name="McDaniel S.F."/>
            <person name="Hoernstein S.N.W."/>
            <person name="Larsson A."/>
            <person name="Li F.W."/>
            <person name="Perroud P.F."/>
            <person name="Phillips J."/>
            <person name="Ranjan P."/>
            <person name="Rokshar D.S."/>
            <person name="Rothfels C.J."/>
            <person name="Schneider L."/>
            <person name="Shu S."/>
            <person name="Stevenson D.W."/>
            <person name="Thummler F."/>
            <person name="Tillich M."/>
            <person name="Villarreal Aguilar J.C."/>
            <person name="Widiez T."/>
            <person name="Wong G.K."/>
            <person name="Wymore A."/>
            <person name="Zhang Y."/>
            <person name="Zimmer A.D."/>
            <person name="Quatrano R.S."/>
            <person name="Mayer K.F.X."/>
            <person name="Goodstein D."/>
            <person name="Casacuberta J.M."/>
            <person name="Vandepoele K."/>
            <person name="Reski R."/>
            <person name="Cuming A.C."/>
            <person name="Tuskan G.A."/>
            <person name="Maumus F."/>
            <person name="Salse J."/>
            <person name="Schmutz J."/>
            <person name="Rensing S.A."/>
        </authorList>
    </citation>
    <scope>NUCLEOTIDE SEQUENCE [LARGE SCALE GENOMIC DNA]</scope>
    <source>
        <strain evidence="18 19">cv. Gransden 2004</strain>
    </source>
</reference>
<evidence type="ECO:0000313" key="18">
    <source>
        <dbReference type="EnsemblPlants" id="Pp3c19_11620V3.1"/>
    </source>
</evidence>
<dbReference type="GO" id="GO:0003714">
    <property type="term" value="F:transcription corepressor activity"/>
    <property type="evidence" value="ECO:0000318"/>
    <property type="project" value="GO_Central"/>
</dbReference>
<dbReference type="GO" id="GO:0046872">
    <property type="term" value="F:metal ion binding"/>
    <property type="evidence" value="ECO:0007669"/>
    <property type="project" value="UniProtKB-KW"/>
</dbReference>
<comment type="cofactor">
    <cofactor evidence="1">
        <name>Zn(2+)</name>
        <dbReference type="ChEBI" id="CHEBI:29105"/>
    </cofactor>
</comment>
<dbReference type="STRING" id="3218.A0A2K1IY41"/>
<evidence type="ECO:0000256" key="14">
    <source>
        <dbReference type="PROSITE-ProRule" id="PRU00236"/>
    </source>
</evidence>
<dbReference type="Proteomes" id="UP000006727">
    <property type="component" value="Chromosome 19"/>
</dbReference>
<dbReference type="PANTHER" id="PTHR11085">
    <property type="entry name" value="NAD-DEPENDENT PROTEIN DEACYLASE SIRTUIN-5, MITOCHONDRIAL-RELATED"/>
    <property type="match status" value="1"/>
</dbReference>
<evidence type="ECO:0000256" key="12">
    <source>
        <dbReference type="ARBA" id="ARBA00080890"/>
    </source>
</evidence>
<dbReference type="GO" id="GO:0070403">
    <property type="term" value="F:NAD+ binding"/>
    <property type="evidence" value="ECO:0007669"/>
    <property type="project" value="InterPro"/>
</dbReference>
<proteinExistence type="inferred from homology"/>
<dbReference type="Gene3D" id="3.40.50.1220">
    <property type="entry name" value="TPP-binding domain"/>
    <property type="match status" value="1"/>
</dbReference>
<dbReference type="Pfam" id="PF02146">
    <property type="entry name" value="SIR2"/>
    <property type="match status" value="1"/>
</dbReference>
<dbReference type="InterPro" id="IPR026590">
    <property type="entry name" value="Ssirtuin_cat_dom"/>
</dbReference>
<feature type="active site" description="Proton acceptor" evidence="14">
    <location>
        <position position="135"/>
    </location>
</feature>
<reference evidence="18" key="3">
    <citation type="submission" date="2020-12" db="UniProtKB">
        <authorList>
            <consortium name="EnsemblPlants"/>
        </authorList>
    </citation>
    <scope>IDENTIFICATION</scope>
</reference>
<dbReference type="EMBL" id="ABEU02000019">
    <property type="protein sequence ID" value="PNR34195.1"/>
    <property type="molecule type" value="Genomic_DNA"/>
</dbReference>
<dbReference type="GeneID" id="112272784"/>
<dbReference type="EC" id="2.3.1.286" evidence="3"/>
<evidence type="ECO:0000256" key="3">
    <source>
        <dbReference type="ARBA" id="ARBA00012928"/>
    </source>
</evidence>
<feature type="binding site" evidence="14">
    <location>
        <position position="143"/>
    </location>
    <ligand>
        <name>Zn(2+)</name>
        <dbReference type="ChEBI" id="CHEBI:29105"/>
    </ligand>
</feature>
<keyword evidence="4" id="KW-0808">Transferase</keyword>
<evidence type="ECO:0000313" key="19">
    <source>
        <dbReference type="Proteomes" id="UP000006727"/>
    </source>
</evidence>
<dbReference type="EnsemblPlants" id="Pp3c19_11620V3.6">
    <property type="protein sequence ID" value="Pp3c19_11620V3.6"/>
    <property type="gene ID" value="Pp3c19_11620"/>
</dbReference>
<feature type="region of interest" description="Disordered" evidence="15">
    <location>
        <begin position="437"/>
        <end position="494"/>
    </location>
</feature>
<organism evidence="17">
    <name type="scientific">Physcomitrium patens</name>
    <name type="common">Spreading-leaved earth moss</name>
    <name type="synonym">Physcomitrella patens</name>
    <dbReference type="NCBI Taxonomy" id="3218"/>
    <lineage>
        <taxon>Eukaryota</taxon>
        <taxon>Viridiplantae</taxon>
        <taxon>Streptophyta</taxon>
        <taxon>Embryophyta</taxon>
        <taxon>Bryophyta</taxon>
        <taxon>Bryophytina</taxon>
        <taxon>Bryopsida</taxon>
        <taxon>Funariidae</taxon>
        <taxon>Funariales</taxon>
        <taxon>Funariaceae</taxon>
        <taxon>Physcomitrium</taxon>
    </lineage>
</organism>
<dbReference type="Gramene" id="Pp3c19_11620V3.2">
    <property type="protein sequence ID" value="Pp3c19_11620V3.2"/>
    <property type="gene ID" value="Pp3c19_11620"/>
</dbReference>
<feature type="compositionally biased region" description="Basic residues" evidence="15">
    <location>
        <begin position="483"/>
        <end position="494"/>
    </location>
</feature>
<dbReference type="PANTHER" id="PTHR11085:SF12">
    <property type="entry name" value="NAD-DEPENDENT PROTEIN DEACYLASE SIRTUIN-6"/>
    <property type="match status" value="1"/>
</dbReference>
<dbReference type="InterPro" id="IPR029035">
    <property type="entry name" value="DHS-like_NAD/FAD-binding_dom"/>
</dbReference>
<comment type="similarity">
    <text evidence="9">Belongs to the sirtuin family. Class IV subfamily.</text>
</comment>
<evidence type="ECO:0000256" key="9">
    <source>
        <dbReference type="ARBA" id="ARBA00038170"/>
    </source>
</evidence>
<dbReference type="EnsemblPlants" id="Pp3c19_11620V3.4">
    <property type="protein sequence ID" value="Pp3c19_11620V3.4"/>
    <property type="gene ID" value="Pp3c19_11620"/>
</dbReference>
<dbReference type="FunFam" id="2.20.28.200:FF:000003">
    <property type="entry name" value="NAD-dependent protein deacetylase SRT1"/>
    <property type="match status" value="1"/>
</dbReference>
<dbReference type="EnsemblPlants" id="Pp3c19_11620V3.2">
    <property type="protein sequence ID" value="Pp3c19_11620V3.2"/>
    <property type="gene ID" value="Pp3c19_11620"/>
</dbReference>
<gene>
    <name evidence="18" type="primary">LOC112272784</name>
    <name evidence="17" type="ORF">PHYPA_024012</name>
</gene>
<dbReference type="Gene3D" id="2.20.28.200">
    <property type="match status" value="1"/>
</dbReference>
<feature type="binding site" evidence="14">
    <location>
        <position position="168"/>
    </location>
    <ligand>
        <name>Zn(2+)</name>
        <dbReference type="ChEBI" id="CHEBI:29105"/>
    </ligand>
</feature>
<keyword evidence="19" id="KW-1185">Reference proteome</keyword>
<sequence>MSSLGYAEKLSYRADVGTVGMPELYDPAEDLQSKIDKLAQLISESRHLVAFTGAGISTSCGIPDFRGPKGIWTLQHEGKPMPKIEMPFDQARPGVTHMALFELQQAGILKFIISQNIDGLHLRSGIPRSQLAELHGNCFREICSSCDKEYFRDFEVETLGCKPTGRRCTEHDCGGKLVDTIVDWEDALPPAELRAAEKHTKKADLVLCLGTSLQITPACNLPLKTVRAGGKMVIVNLQATPKDKSAALLVRGRVDEVISGIMSRLHRTIPPYVHIDRILLSYYYYWTKKKSVKWYFRISSIHGQKMALPFIKSIEVMFPNRPEFKPAAFAKPPCLVRRETMRLKELDVALKLHFAEGCMCSSGDIFQTLSFEAPPEKTKIVDVDPKEALNSLRLRAVEEGVCGIPTLISAKAFPDTSQGATMEYGIVTRIVQLPSVETTKEEETIKEDQTIKEEQPEEEKQTVDVAISANGTTTKRNTPNKGVQKKGAKRRRST</sequence>
<dbReference type="FunFam" id="3.40.50.1220:FF:000038">
    <property type="entry name" value="NAD-dependent protein deacetylase sirtuin-6 isoform X2"/>
    <property type="match status" value="1"/>
</dbReference>
<dbReference type="GO" id="GO:0005634">
    <property type="term" value="C:nucleus"/>
    <property type="evidence" value="ECO:0000318"/>
    <property type="project" value="GO_Central"/>
</dbReference>
<evidence type="ECO:0000256" key="2">
    <source>
        <dbReference type="ARBA" id="ARBA00004123"/>
    </source>
</evidence>
<dbReference type="AlphaFoldDB" id="A0A2K1IY41"/>
<evidence type="ECO:0000313" key="17">
    <source>
        <dbReference type="EMBL" id="PNR34195.1"/>
    </source>
</evidence>
<dbReference type="FunCoup" id="A0A2K1IY41">
    <property type="interactions" value="2963"/>
</dbReference>
<evidence type="ECO:0000256" key="4">
    <source>
        <dbReference type="ARBA" id="ARBA00022679"/>
    </source>
</evidence>
<dbReference type="CDD" id="cd01410">
    <property type="entry name" value="SIRT7"/>
    <property type="match status" value="1"/>
</dbReference>
<dbReference type="InterPro" id="IPR050134">
    <property type="entry name" value="NAD-dep_sirtuin_deacylases"/>
</dbReference>
<dbReference type="Gramene" id="Pp3c19_11620V3.3">
    <property type="protein sequence ID" value="Pp3c19_11620V3.3"/>
    <property type="gene ID" value="Pp3c19_11620"/>
</dbReference>
<dbReference type="KEGG" id="ppp:112272784"/>
<dbReference type="GO" id="GO:0017136">
    <property type="term" value="F:histone deacetylase activity, NAD-dependent"/>
    <property type="evidence" value="ECO:0000318"/>
    <property type="project" value="GO_Central"/>
</dbReference>
<evidence type="ECO:0000256" key="8">
    <source>
        <dbReference type="ARBA" id="ARBA00023242"/>
    </source>
</evidence>
<feature type="compositionally biased region" description="Basic and acidic residues" evidence="15">
    <location>
        <begin position="438"/>
        <end position="462"/>
    </location>
</feature>
<keyword evidence="8" id="KW-0539">Nucleus</keyword>
<dbReference type="InterPro" id="IPR003000">
    <property type="entry name" value="Sirtuin"/>
</dbReference>
<feature type="domain" description="Deacetylase sirtuin-type" evidence="16">
    <location>
        <begin position="28"/>
        <end position="268"/>
    </location>
</feature>
<evidence type="ECO:0000256" key="11">
    <source>
        <dbReference type="ARBA" id="ARBA00067249"/>
    </source>
</evidence>
<name>A0A2K1IY41_PHYPA</name>
<comment type="catalytic activity">
    <reaction evidence="10">
        <text>N(6)-acetyl-L-lysyl-[protein] + NAD(+) + H2O = 2''-O-acetyl-ADP-D-ribose + nicotinamide + L-lysyl-[protein]</text>
        <dbReference type="Rhea" id="RHEA:43636"/>
        <dbReference type="Rhea" id="RHEA-COMP:9752"/>
        <dbReference type="Rhea" id="RHEA-COMP:10731"/>
        <dbReference type="ChEBI" id="CHEBI:15377"/>
        <dbReference type="ChEBI" id="CHEBI:17154"/>
        <dbReference type="ChEBI" id="CHEBI:29969"/>
        <dbReference type="ChEBI" id="CHEBI:57540"/>
        <dbReference type="ChEBI" id="CHEBI:61930"/>
        <dbReference type="ChEBI" id="CHEBI:83767"/>
        <dbReference type="EC" id="2.3.1.286"/>
    </reaction>
</comment>
<dbReference type="RefSeq" id="XP_024356661.1">
    <property type="nucleotide sequence ID" value="XM_024500893.2"/>
</dbReference>
<evidence type="ECO:0000256" key="15">
    <source>
        <dbReference type="SAM" id="MobiDB-lite"/>
    </source>
</evidence>
<feature type="compositionally biased region" description="Polar residues" evidence="15">
    <location>
        <begin position="469"/>
        <end position="481"/>
    </location>
</feature>
<dbReference type="RefSeq" id="XP_024356660.1">
    <property type="nucleotide sequence ID" value="XM_024500892.2"/>
</dbReference>
<feature type="binding site" evidence="14">
    <location>
        <position position="173"/>
    </location>
    <ligand>
        <name>Zn(2+)</name>
        <dbReference type="ChEBI" id="CHEBI:29105"/>
    </ligand>
</feature>
<keyword evidence="6 14" id="KW-0862">Zinc</keyword>
<evidence type="ECO:0000256" key="10">
    <source>
        <dbReference type="ARBA" id="ARBA00050203"/>
    </source>
</evidence>
<evidence type="ECO:0000256" key="7">
    <source>
        <dbReference type="ARBA" id="ARBA00023027"/>
    </source>
</evidence>
<dbReference type="SUPFAM" id="SSF52467">
    <property type="entry name" value="DHS-like NAD/FAD-binding domain"/>
    <property type="match status" value="1"/>
</dbReference>
<dbReference type="EnsemblPlants" id="Pp3c19_11620V3.3">
    <property type="protein sequence ID" value="Pp3c19_11620V3.3"/>
    <property type="gene ID" value="Pp3c19_11620"/>
</dbReference>
<dbReference type="PROSITE" id="PS50305">
    <property type="entry name" value="SIRTUIN"/>
    <property type="match status" value="1"/>
</dbReference>
<evidence type="ECO:0000256" key="6">
    <source>
        <dbReference type="ARBA" id="ARBA00022833"/>
    </source>
</evidence>
<evidence type="ECO:0000256" key="5">
    <source>
        <dbReference type="ARBA" id="ARBA00022723"/>
    </source>
</evidence>
<dbReference type="EnsemblPlants" id="Pp3c19_11620V3.1">
    <property type="protein sequence ID" value="Pp3c19_11620V3.1"/>
    <property type="gene ID" value="Pp3c19_11620"/>
</dbReference>
<reference evidence="17 19" key="1">
    <citation type="journal article" date="2008" name="Science">
        <title>The Physcomitrella genome reveals evolutionary insights into the conquest of land by plants.</title>
        <authorList>
            <person name="Rensing S."/>
            <person name="Lang D."/>
            <person name="Zimmer A."/>
            <person name="Terry A."/>
            <person name="Salamov A."/>
            <person name="Shapiro H."/>
            <person name="Nishiyama T."/>
            <person name="Perroud P.-F."/>
            <person name="Lindquist E."/>
            <person name="Kamisugi Y."/>
            <person name="Tanahashi T."/>
            <person name="Sakakibara K."/>
            <person name="Fujita T."/>
            <person name="Oishi K."/>
            <person name="Shin-I T."/>
            <person name="Kuroki Y."/>
            <person name="Toyoda A."/>
            <person name="Suzuki Y."/>
            <person name="Hashimoto A."/>
            <person name="Yamaguchi K."/>
            <person name="Sugano A."/>
            <person name="Kohara Y."/>
            <person name="Fujiyama A."/>
            <person name="Anterola A."/>
            <person name="Aoki S."/>
            <person name="Ashton N."/>
            <person name="Barbazuk W.B."/>
            <person name="Barker E."/>
            <person name="Bennetzen J."/>
            <person name="Bezanilla M."/>
            <person name="Blankenship R."/>
            <person name="Cho S.H."/>
            <person name="Dutcher S."/>
            <person name="Estelle M."/>
            <person name="Fawcett J.A."/>
            <person name="Gundlach H."/>
            <person name="Hanada K."/>
            <person name="Heyl A."/>
            <person name="Hicks K.A."/>
            <person name="Hugh J."/>
            <person name="Lohr M."/>
            <person name="Mayer K."/>
            <person name="Melkozernov A."/>
            <person name="Murata T."/>
            <person name="Nelson D."/>
            <person name="Pils B."/>
            <person name="Prigge M."/>
            <person name="Reiss B."/>
            <person name="Renner T."/>
            <person name="Rombauts S."/>
            <person name="Rushton P."/>
            <person name="Sanderfoot A."/>
            <person name="Schween G."/>
            <person name="Shiu S.-H."/>
            <person name="Stueber K."/>
            <person name="Theodoulou F.L."/>
            <person name="Tu H."/>
            <person name="Van de Peer Y."/>
            <person name="Verrier P.J."/>
            <person name="Waters E."/>
            <person name="Wood A."/>
            <person name="Yang L."/>
            <person name="Cove D."/>
            <person name="Cuming A."/>
            <person name="Hasebe M."/>
            <person name="Lucas S."/>
            <person name="Mishler D.B."/>
            <person name="Reski R."/>
            <person name="Grigoriev I."/>
            <person name="Quatrano R.S."/>
            <person name="Boore J.L."/>
        </authorList>
    </citation>
    <scope>NUCLEOTIDE SEQUENCE [LARGE SCALE GENOMIC DNA]</scope>
    <source>
        <strain evidence="18 19">cv. Gransden 2004</strain>
    </source>
</reference>
<dbReference type="Gramene" id="Pp3c19_11620V3.6">
    <property type="protein sequence ID" value="Pp3c19_11620V3.6"/>
    <property type="gene ID" value="Pp3c19_11620"/>
</dbReference>
<comment type="subcellular location">
    <subcellularLocation>
        <location evidence="2">Nucleus</location>
    </subcellularLocation>
</comment>
<keyword evidence="5 14" id="KW-0479">Metal-binding</keyword>
<evidence type="ECO:0000259" key="16">
    <source>
        <dbReference type="PROSITE" id="PS50305"/>
    </source>
</evidence>
<dbReference type="Gramene" id="Pp3c19_11620V3.4">
    <property type="protein sequence ID" value="Pp3c19_11620V3.4"/>
    <property type="gene ID" value="Pp3c19_11620"/>
</dbReference>
<dbReference type="RefSeq" id="XP_024356658.1">
    <property type="nucleotide sequence ID" value="XM_024500890.2"/>
</dbReference>
<dbReference type="OrthoDB" id="424302at2759"/>
<feature type="binding site" evidence="14">
    <location>
        <position position="146"/>
    </location>
    <ligand>
        <name>Zn(2+)</name>
        <dbReference type="ChEBI" id="CHEBI:29105"/>
    </ligand>
</feature>
<protein>
    <recommendedName>
        <fullName evidence="11">NAD-dependent protein deacetylase SRT1</fullName>
        <ecNumber evidence="3">2.3.1.286</ecNumber>
    </recommendedName>
    <alternativeName>
        <fullName evidence="13">Regulatory protein SIR2 homolog 1</fullName>
    </alternativeName>
    <alternativeName>
        <fullName evidence="12">SIR2-like protein 1</fullName>
    </alternativeName>
</protein>
<keyword evidence="7" id="KW-0520">NAD</keyword>
<evidence type="ECO:0000256" key="13">
    <source>
        <dbReference type="ARBA" id="ARBA00083601"/>
    </source>
</evidence>